<proteinExistence type="predicted"/>
<gene>
    <name evidence="2" type="ORF">MAR_032262</name>
</gene>
<protein>
    <recommendedName>
        <fullName evidence="4">EGF-like domain-containing protein</fullName>
    </recommendedName>
</protein>
<evidence type="ECO:0008006" key="4">
    <source>
        <dbReference type="Google" id="ProtNLM"/>
    </source>
</evidence>
<reference evidence="2" key="1">
    <citation type="submission" date="2022-11" db="EMBL/GenBank/DDBJ databases">
        <title>Centuries of genome instability and evolution in soft-shell clam transmissible cancer (bioRxiv).</title>
        <authorList>
            <person name="Hart S.F.M."/>
            <person name="Yonemitsu M.A."/>
            <person name="Giersch R.M."/>
            <person name="Beal B.F."/>
            <person name="Arriagada G."/>
            <person name="Davis B.W."/>
            <person name="Ostrander E.A."/>
            <person name="Goff S.P."/>
            <person name="Metzger M.J."/>
        </authorList>
    </citation>
    <scope>NUCLEOTIDE SEQUENCE</scope>
    <source>
        <strain evidence="2">MELC-2E11</strain>
        <tissue evidence="2">Siphon/mantle</tissue>
    </source>
</reference>
<organism evidence="2 3">
    <name type="scientific">Mya arenaria</name>
    <name type="common">Soft-shell clam</name>
    <dbReference type="NCBI Taxonomy" id="6604"/>
    <lineage>
        <taxon>Eukaryota</taxon>
        <taxon>Metazoa</taxon>
        <taxon>Spiralia</taxon>
        <taxon>Lophotrochozoa</taxon>
        <taxon>Mollusca</taxon>
        <taxon>Bivalvia</taxon>
        <taxon>Autobranchia</taxon>
        <taxon>Heteroconchia</taxon>
        <taxon>Euheterodonta</taxon>
        <taxon>Imparidentia</taxon>
        <taxon>Neoheterodontei</taxon>
        <taxon>Myida</taxon>
        <taxon>Myoidea</taxon>
        <taxon>Myidae</taxon>
        <taxon>Mya</taxon>
    </lineage>
</organism>
<evidence type="ECO:0000313" key="3">
    <source>
        <dbReference type="Proteomes" id="UP001164746"/>
    </source>
</evidence>
<name>A0ABY7F664_MYAAR</name>
<evidence type="ECO:0000256" key="1">
    <source>
        <dbReference type="SAM" id="Phobius"/>
    </source>
</evidence>
<dbReference type="EMBL" id="CP111021">
    <property type="protein sequence ID" value="WAR17668.1"/>
    <property type="molecule type" value="Genomic_DNA"/>
</dbReference>
<evidence type="ECO:0000313" key="2">
    <source>
        <dbReference type="EMBL" id="WAR17668.1"/>
    </source>
</evidence>
<sequence>MVAVAVFQPLVGKPVTHVHLIMREAHVIVAYLKGVATPPVAVVTWDAGEDFGLTNAMHDAISTVLHVTSYGSRCHQKTGTCTHGCTYNRHGTYCGKECSDNCEQNDGESPCNGSGVCTNGCVSGYIGTSCNIERRINTASSTNIATAALVGVFATLVMCTAAGCYLWNRRRSKPIEQNSEIQLDQAENERAYEQLRIQA</sequence>
<feature type="non-terminal residue" evidence="2">
    <location>
        <position position="1"/>
    </location>
</feature>
<feature type="transmembrane region" description="Helical" evidence="1">
    <location>
        <begin position="144"/>
        <end position="167"/>
    </location>
</feature>
<keyword evidence="3" id="KW-1185">Reference proteome</keyword>
<keyword evidence="1" id="KW-0472">Membrane</keyword>
<keyword evidence="1" id="KW-0812">Transmembrane</keyword>
<dbReference type="Proteomes" id="UP001164746">
    <property type="component" value="Chromosome 10"/>
</dbReference>
<keyword evidence="1" id="KW-1133">Transmembrane helix</keyword>
<accession>A0ABY7F664</accession>